<feature type="chain" id="PRO_5035420778" evidence="1">
    <location>
        <begin position="18"/>
        <end position="239"/>
    </location>
</feature>
<dbReference type="EMBL" id="OU594963">
    <property type="protein sequence ID" value="CAG9286365.1"/>
    <property type="molecule type" value="Genomic_DNA"/>
</dbReference>
<feature type="signal peptide" evidence="1">
    <location>
        <begin position="1"/>
        <end position="17"/>
    </location>
</feature>
<reference evidence="2" key="1">
    <citation type="submission" date="2022-02" db="EMBL/GenBank/DDBJ databases">
        <authorList>
            <person name="Giguere J D."/>
        </authorList>
    </citation>
    <scope>NUCLEOTIDE SEQUENCE</scope>
    <source>
        <strain evidence="2">CCAP 1055/1</strain>
    </source>
</reference>
<accession>A0A8J9X6K6</accession>
<dbReference type="AlphaFoldDB" id="A0A8J9X6K6"/>
<dbReference type="Proteomes" id="UP000836788">
    <property type="component" value="Chromosome 22"/>
</dbReference>
<keyword evidence="1" id="KW-0732">Signal</keyword>
<protein>
    <submittedName>
        <fullName evidence="2">Uncharacterized protein</fullName>
    </submittedName>
</protein>
<evidence type="ECO:0000313" key="2">
    <source>
        <dbReference type="EMBL" id="CAG9286365.1"/>
    </source>
</evidence>
<organism evidence="2">
    <name type="scientific">Phaeodactylum tricornutum</name>
    <name type="common">Diatom</name>
    <dbReference type="NCBI Taxonomy" id="2850"/>
    <lineage>
        <taxon>Eukaryota</taxon>
        <taxon>Sar</taxon>
        <taxon>Stramenopiles</taxon>
        <taxon>Ochrophyta</taxon>
        <taxon>Bacillariophyta</taxon>
        <taxon>Bacillariophyceae</taxon>
        <taxon>Bacillariophycidae</taxon>
        <taxon>Naviculales</taxon>
        <taxon>Phaeodactylaceae</taxon>
        <taxon>Phaeodactylum</taxon>
    </lineage>
</organism>
<proteinExistence type="predicted"/>
<name>A0A8J9X6K6_PHATR</name>
<evidence type="ECO:0000256" key="1">
    <source>
        <dbReference type="SAM" id="SignalP"/>
    </source>
</evidence>
<sequence length="239" mass="24680">MKYCSLLLFLAFSYANAALDFEVNAASTFTCSLESATCRFSRSDYDTEPILVGEGQITDTEGETGSFVAVWATRIPESDSMTLSNCVIADSCFVKCQDTCACATADGSPCETATPAPTPAPTAPQPTTAPVQIVCEQKSENTSLCPTLMRDSVPVGVECRCYNFCKGSFLSCCQDNNQCGSLDCADAGAPGTMDGIVLGCTDDDAPSGGGGGGSDSSRSVTAPFPTLAFGFTAGLVLLA</sequence>
<gene>
    <name evidence="2" type="ORF">PTTT1_LOCUS32071</name>
</gene>